<dbReference type="Proteomes" id="UP000786183">
    <property type="component" value="Unassembled WGS sequence"/>
</dbReference>
<comment type="subcellular location">
    <subcellularLocation>
        <location evidence="6">Cytoplasm</location>
    </subcellularLocation>
    <subcellularLocation>
        <location evidence="6">Cell membrane</location>
        <topology evidence="6">Peripheral membrane protein</topology>
    </subcellularLocation>
</comment>
<evidence type="ECO:0000313" key="10">
    <source>
        <dbReference type="Proteomes" id="UP000786183"/>
    </source>
</evidence>
<dbReference type="NCBIfam" id="NF000908">
    <property type="entry name" value="PRK00089.1"/>
    <property type="match status" value="1"/>
</dbReference>
<dbReference type="Gene3D" id="3.30.300.20">
    <property type="match status" value="1"/>
</dbReference>
<dbReference type="Pfam" id="PF01926">
    <property type="entry name" value="MMR_HSR1"/>
    <property type="match status" value="1"/>
</dbReference>
<sequence>MKSGFVSVIGRTNSGKSSLINALLGEELCFISRKENATRRKMNVIIMHGDNQVILVDTPGLHESNKTFNQLLIEAAKKSINECDLILFVMSVKDDFSEYEKFLSLNPKVEHIVVLNKIDLVKDEYLLKKLAEFNFNAKIIPFTNKNNFYKKILLDEICKYLPVHPHFFDAEHTTDKTLKEVAAELILESIYDNLSDEVPYFCEVVVQKVIEKDNETTFFADIITDTNSHKAMLIGKEANTIKRIGIKARKRLQDLLGIKINVKLLVKQKKHWYNDEIFLKQIKLSN</sequence>
<dbReference type="PANTHER" id="PTHR42698:SF1">
    <property type="entry name" value="GTPASE ERA, MITOCHONDRIAL"/>
    <property type="match status" value="1"/>
</dbReference>
<feature type="region of interest" description="G3" evidence="7">
    <location>
        <begin position="57"/>
        <end position="60"/>
    </location>
</feature>
<evidence type="ECO:0000256" key="3">
    <source>
        <dbReference type="ARBA" id="ARBA00022741"/>
    </source>
</evidence>
<feature type="region of interest" description="G4" evidence="7">
    <location>
        <begin position="116"/>
        <end position="119"/>
    </location>
</feature>
<feature type="binding site" evidence="6">
    <location>
        <begin position="10"/>
        <end position="17"/>
    </location>
    <ligand>
        <name>GTP</name>
        <dbReference type="ChEBI" id="CHEBI:37565"/>
    </ligand>
</feature>
<dbReference type="InterPro" id="IPR009019">
    <property type="entry name" value="KH_sf_prok-type"/>
</dbReference>
<evidence type="ECO:0000256" key="4">
    <source>
        <dbReference type="ARBA" id="ARBA00022884"/>
    </source>
</evidence>
<organism evidence="9 10">
    <name type="scientific">Campylobacter canadensis</name>
    <dbReference type="NCBI Taxonomy" id="449520"/>
    <lineage>
        <taxon>Bacteria</taxon>
        <taxon>Pseudomonadati</taxon>
        <taxon>Campylobacterota</taxon>
        <taxon>Epsilonproteobacteria</taxon>
        <taxon>Campylobacterales</taxon>
        <taxon>Campylobacteraceae</taxon>
        <taxon>Campylobacter</taxon>
    </lineage>
</organism>
<reference evidence="9 10" key="1">
    <citation type="submission" date="2020-07" db="EMBL/GenBank/DDBJ databases">
        <title>Transfer of Campylobacter canadensis to the novel genus Avispirillum gen. nov., that also includes two novel species recovered from migratory waterfowl: Avispirillum anseris sp. nov. and Avispirillum brantae sp. nov.</title>
        <authorList>
            <person name="Miller W.G."/>
            <person name="Chapman M.H."/>
            <person name="Yee E."/>
            <person name="Inglis G.D."/>
        </authorList>
    </citation>
    <scope>NUCLEOTIDE SEQUENCE [LARGE SCALE GENOMIC DNA]</scope>
    <source>
        <strain evidence="9 10">L283</strain>
    </source>
</reference>
<keyword evidence="6" id="KW-0472">Membrane</keyword>
<dbReference type="Pfam" id="PF07650">
    <property type="entry name" value="KH_2"/>
    <property type="match status" value="1"/>
</dbReference>
<dbReference type="InterPro" id="IPR004044">
    <property type="entry name" value="KH_dom_type_2"/>
</dbReference>
<keyword evidence="3 6" id="KW-0547">Nucleotide-binding</keyword>
<comment type="function">
    <text evidence="6">An essential GTPase that binds both GDP and GTP, with rapid nucleotide exchange. Plays a role in 16S rRNA processing and 30S ribosomal subunit biogenesis and possibly also in cell cycle regulation and energy metabolism.</text>
</comment>
<keyword evidence="6" id="KW-0699">rRNA-binding</keyword>
<feature type="region of interest" description="G1" evidence="7">
    <location>
        <begin position="10"/>
        <end position="17"/>
    </location>
</feature>
<dbReference type="PROSITE" id="PS51713">
    <property type="entry name" value="G_ERA"/>
    <property type="match status" value="1"/>
</dbReference>
<dbReference type="CDD" id="cd22534">
    <property type="entry name" value="KH-II_Era"/>
    <property type="match status" value="1"/>
</dbReference>
<dbReference type="CDD" id="cd04163">
    <property type="entry name" value="Era"/>
    <property type="match status" value="1"/>
</dbReference>
<dbReference type="InterPro" id="IPR005225">
    <property type="entry name" value="Small_GTP-bd"/>
</dbReference>
<keyword evidence="10" id="KW-1185">Reference proteome</keyword>
<dbReference type="InterPro" id="IPR030388">
    <property type="entry name" value="G_ERA_dom"/>
</dbReference>
<dbReference type="InterPro" id="IPR015946">
    <property type="entry name" value="KH_dom-like_a/b"/>
</dbReference>
<evidence type="ECO:0000259" key="8">
    <source>
        <dbReference type="PROSITE" id="PS51713"/>
    </source>
</evidence>
<comment type="subunit">
    <text evidence="6">Monomer.</text>
</comment>
<keyword evidence="6" id="KW-0690">Ribosome biogenesis</keyword>
<feature type="binding site" evidence="6">
    <location>
        <begin position="57"/>
        <end position="61"/>
    </location>
    <ligand>
        <name>GTP</name>
        <dbReference type="ChEBI" id="CHEBI:37565"/>
    </ligand>
</feature>
<evidence type="ECO:0000256" key="6">
    <source>
        <dbReference type="HAMAP-Rule" id="MF_00367"/>
    </source>
</evidence>
<dbReference type="NCBIfam" id="TIGR00231">
    <property type="entry name" value="small_GTP"/>
    <property type="match status" value="1"/>
</dbReference>
<feature type="region of interest" description="G5" evidence="7">
    <location>
        <begin position="142"/>
        <end position="144"/>
    </location>
</feature>
<feature type="domain" description="Era-type G" evidence="8">
    <location>
        <begin position="2"/>
        <end position="163"/>
    </location>
</feature>
<dbReference type="SUPFAM" id="SSF54814">
    <property type="entry name" value="Prokaryotic type KH domain (KH-domain type II)"/>
    <property type="match status" value="1"/>
</dbReference>
<proteinExistence type="inferred from homology"/>
<dbReference type="RefSeq" id="WP_172234365.1">
    <property type="nucleotide sequence ID" value="NZ_CP035946.1"/>
</dbReference>
<keyword evidence="5 6" id="KW-0342">GTP-binding</keyword>
<evidence type="ECO:0000313" key="9">
    <source>
        <dbReference type="EMBL" id="MBZ7987331.1"/>
    </source>
</evidence>
<evidence type="ECO:0000256" key="2">
    <source>
        <dbReference type="ARBA" id="ARBA00020484"/>
    </source>
</evidence>
<keyword evidence="6" id="KW-0963">Cytoplasm</keyword>
<dbReference type="InterPro" id="IPR005662">
    <property type="entry name" value="GTPase_Era-like"/>
</dbReference>
<comment type="similarity">
    <text evidence="1 6 7">Belongs to the TRAFAC class TrmE-Era-EngA-EngB-Septin-like GTPase superfamily. Era GTPase family.</text>
</comment>
<dbReference type="InterPro" id="IPR006073">
    <property type="entry name" value="GTP-bd"/>
</dbReference>
<keyword evidence="6" id="KW-1003">Cell membrane</keyword>
<dbReference type="HAMAP" id="MF_00367">
    <property type="entry name" value="GTPase_Era"/>
    <property type="match status" value="1"/>
</dbReference>
<name>A0ABS7WRE6_9BACT</name>
<protein>
    <recommendedName>
        <fullName evidence="2 6">GTPase Era</fullName>
    </recommendedName>
</protein>
<accession>A0ABS7WRE6</accession>
<comment type="caution">
    <text evidence="9">The sequence shown here is derived from an EMBL/GenBank/DDBJ whole genome shotgun (WGS) entry which is preliminary data.</text>
</comment>
<dbReference type="InterPro" id="IPR027417">
    <property type="entry name" value="P-loop_NTPase"/>
</dbReference>
<dbReference type="SUPFAM" id="SSF52540">
    <property type="entry name" value="P-loop containing nucleoside triphosphate hydrolases"/>
    <property type="match status" value="1"/>
</dbReference>
<evidence type="ECO:0000256" key="5">
    <source>
        <dbReference type="ARBA" id="ARBA00023134"/>
    </source>
</evidence>
<feature type="region of interest" description="G2" evidence="7">
    <location>
        <begin position="36"/>
        <end position="40"/>
    </location>
</feature>
<dbReference type="NCBIfam" id="TIGR00436">
    <property type="entry name" value="era"/>
    <property type="match status" value="1"/>
</dbReference>
<gene>
    <name evidence="6 9" type="primary">era</name>
    <name evidence="9" type="ORF">AVCANL283_04305</name>
</gene>
<evidence type="ECO:0000256" key="1">
    <source>
        <dbReference type="ARBA" id="ARBA00007921"/>
    </source>
</evidence>
<dbReference type="PANTHER" id="PTHR42698">
    <property type="entry name" value="GTPASE ERA"/>
    <property type="match status" value="1"/>
</dbReference>
<keyword evidence="4 6" id="KW-0694">RNA-binding</keyword>
<evidence type="ECO:0000256" key="7">
    <source>
        <dbReference type="PROSITE-ProRule" id="PRU01050"/>
    </source>
</evidence>
<dbReference type="EMBL" id="JACGBB010000007">
    <property type="protein sequence ID" value="MBZ7987331.1"/>
    <property type="molecule type" value="Genomic_DNA"/>
</dbReference>
<dbReference type="Gene3D" id="3.40.50.300">
    <property type="entry name" value="P-loop containing nucleotide triphosphate hydrolases"/>
    <property type="match status" value="1"/>
</dbReference>
<feature type="binding site" evidence="6">
    <location>
        <begin position="116"/>
        <end position="119"/>
    </location>
    <ligand>
        <name>GTP</name>
        <dbReference type="ChEBI" id="CHEBI:37565"/>
    </ligand>
</feature>